<organism evidence="1 2">
    <name type="scientific">Candidatus Neomicrothrix subdominans</name>
    <dbReference type="NCBI Taxonomy" id="2954438"/>
    <lineage>
        <taxon>Bacteria</taxon>
        <taxon>Bacillati</taxon>
        <taxon>Actinomycetota</taxon>
        <taxon>Acidimicrobiia</taxon>
        <taxon>Acidimicrobiales</taxon>
        <taxon>Microthrixaceae</taxon>
        <taxon>Candidatus Neomicrothrix</taxon>
    </lineage>
</organism>
<comment type="caution">
    <text evidence="1">The sequence shown here is derived from an EMBL/GenBank/DDBJ whole genome shotgun (WGS) entry which is preliminary data.</text>
</comment>
<protein>
    <submittedName>
        <fullName evidence="1">EthD domain-containing protein</fullName>
    </submittedName>
</protein>
<evidence type="ECO:0000313" key="1">
    <source>
        <dbReference type="EMBL" id="MBK9296603.1"/>
    </source>
</evidence>
<dbReference type="GO" id="GO:0016491">
    <property type="term" value="F:oxidoreductase activity"/>
    <property type="evidence" value="ECO:0007669"/>
    <property type="project" value="InterPro"/>
</dbReference>
<accession>A0A936NBX2</accession>
<evidence type="ECO:0000313" key="2">
    <source>
        <dbReference type="Proteomes" id="UP000727993"/>
    </source>
</evidence>
<dbReference type="Proteomes" id="UP000727993">
    <property type="component" value="Unassembled WGS sequence"/>
</dbReference>
<dbReference type="EMBL" id="JADJZA010000003">
    <property type="protein sequence ID" value="MBK9296603.1"/>
    <property type="molecule type" value="Genomic_DNA"/>
</dbReference>
<dbReference type="InterPro" id="IPR011008">
    <property type="entry name" value="Dimeric_a/b-barrel"/>
</dbReference>
<proteinExistence type="predicted"/>
<dbReference type="SUPFAM" id="SSF54909">
    <property type="entry name" value="Dimeric alpha+beta barrel"/>
    <property type="match status" value="1"/>
</dbReference>
<reference evidence="1 2" key="1">
    <citation type="submission" date="2020-10" db="EMBL/GenBank/DDBJ databases">
        <title>Connecting structure to function with the recovery of over 1000 high-quality activated sludge metagenome-assembled genomes encoding full-length rRNA genes using long-read sequencing.</title>
        <authorList>
            <person name="Singleton C.M."/>
            <person name="Petriglieri F."/>
            <person name="Kristensen J.M."/>
            <person name="Kirkegaard R.H."/>
            <person name="Michaelsen T.Y."/>
            <person name="Andersen M.H."/>
            <person name="Karst S.M."/>
            <person name="Dueholm M.S."/>
            <person name="Nielsen P.H."/>
            <person name="Albertsen M."/>
        </authorList>
    </citation>
    <scope>NUCLEOTIDE SEQUENCE [LARGE SCALE GENOMIC DNA]</scope>
    <source>
        <strain evidence="1">Lyne_18-Q3-R50-59_MAXAC.006</strain>
    </source>
</reference>
<gene>
    <name evidence="1" type="ORF">IPN02_07105</name>
</gene>
<dbReference type="AlphaFoldDB" id="A0A936NBX2"/>
<sequence length="239" mass="25750">MEKLVYLGWDASGGDGDALRDRLLGELAPALSAGGAVAVQVSVADGAVGGEGVFAFSSEGSPKDAVVSFWLEASADRAWAEALLAEAFATMHGYLVCESRPIVAPGPVQPGDRSAGASQITCIAARDDLTHAEFVARWQGEFCAAAIECQDTMAYVRNEVVRPLTDDAPDWWAIVEETFPLAALTDPEVFYDAVGDPERLAANQARLFEAVGELIDLSRVDARFYSEYRFDTDNRRVPR</sequence>
<name>A0A936NBX2_9ACTN</name>